<evidence type="ECO:0000256" key="1">
    <source>
        <dbReference type="SAM" id="MobiDB-lite"/>
    </source>
</evidence>
<evidence type="ECO:0000313" key="2">
    <source>
        <dbReference type="EMBL" id="QAY64588.1"/>
    </source>
</evidence>
<name>A0A4P6F2K7_9MICO</name>
<keyword evidence="3" id="KW-1185">Reference proteome</keyword>
<sequence>MNVTPTAHAATPPQPSGPRGPAELAAPAYPAPDGHALDTLEKAERALCELVRERNTWARQMADLRDELDAALTDAATQRERAVAAEGRYEALALCSETGTGGRCVCTWANADGTRLPGPHA</sequence>
<feature type="compositionally biased region" description="Low complexity" evidence="1">
    <location>
        <begin position="21"/>
        <end position="31"/>
    </location>
</feature>
<reference evidence="2 3" key="1">
    <citation type="submission" date="2019-01" db="EMBL/GenBank/DDBJ databases">
        <title>Genome sequencing of strain 2JSPR-7.</title>
        <authorList>
            <person name="Heo J."/>
            <person name="Kim S.-J."/>
            <person name="Kim J.-S."/>
            <person name="Hong S.-B."/>
            <person name="Kwon S.-W."/>
        </authorList>
    </citation>
    <scope>NUCLEOTIDE SEQUENCE [LARGE SCALE GENOMIC DNA]</scope>
    <source>
        <strain evidence="2 3">2JSPR-7</strain>
    </source>
</reference>
<protein>
    <submittedName>
        <fullName evidence="2">Uncharacterized protein</fullName>
    </submittedName>
</protein>
<dbReference type="KEGG" id="xyl:ET495_16835"/>
<proteinExistence type="predicted"/>
<dbReference type="EMBL" id="CP035495">
    <property type="protein sequence ID" value="QAY64588.1"/>
    <property type="molecule type" value="Genomic_DNA"/>
</dbReference>
<dbReference type="Proteomes" id="UP000291758">
    <property type="component" value="Chromosome"/>
</dbReference>
<organism evidence="2 3">
    <name type="scientific">Xylanimonas allomyrinae</name>
    <dbReference type="NCBI Taxonomy" id="2509459"/>
    <lineage>
        <taxon>Bacteria</taxon>
        <taxon>Bacillati</taxon>
        <taxon>Actinomycetota</taxon>
        <taxon>Actinomycetes</taxon>
        <taxon>Micrococcales</taxon>
        <taxon>Promicromonosporaceae</taxon>
        <taxon>Xylanimonas</taxon>
    </lineage>
</organism>
<feature type="compositionally biased region" description="Low complexity" evidence="1">
    <location>
        <begin position="1"/>
        <end position="11"/>
    </location>
</feature>
<dbReference type="RefSeq" id="WP_129205730.1">
    <property type="nucleotide sequence ID" value="NZ_CP035495.1"/>
</dbReference>
<evidence type="ECO:0000313" key="3">
    <source>
        <dbReference type="Proteomes" id="UP000291758"/>
    </source>
</evidence>
<dbReference type="AlphaFoldDB" id="A0A4P6F2K7"/>
<accession>A0A4P6F2K7</accession>
<feature type="region of interest" description="Disordered" evidence="1">
    <location>
        <begin position="1"/>
        <end position="31"/>
    </location>
</feature>
<gene>
    <name evidence="2" type="ORF">ET495_16835</name>
</gene>